<protein>
    <recommendedName>
        <fullName evidence="9">4,4'-diaponeurosporenoate glycosyltransferase</fullName>
    </recommendedName>
</protein>
<dbReference type="PANTHER" id="PTHR43646">
    <property type="entry name" value="GLYCOSYLTRANSFERASE"/>
    <property type="match status" value="1"/>
</dbReference>
<evidence type="ECO:0000256" key="5">
    <source>
        <dbReference type="ARBA" id="ARBA00023136"/>
    </source>
</evidence>
<keyword evidence="3 12" id="KW-0328">Glycosyltransferase</keyword>
<dbReference type="STRING" id="1121877.FEAC_23850"/>
<comment type="caution">
    <text evidence="12">The sequence shown here is derived from an EMBL/GenBank/DDBJ whole genome shotgun (WGS) entry which is preliminary data.</text>
</comment>
<organism evidence="12 13">
    <name type="scientific">Ferrimicrobium acidiphilum DSM 19497</name>
    <dbReference type="NCBI Taxonomy" id="1121877"/>
    <lineage>
        <taxon>Bacteria</taxon>
        <taxon>Bacillati</taxon>
        <taxon>Actinomycetota</taxon>
        <taxon>Acidimicrobiia</taxon>
        <taxon>Acidimicrobiales</taxon>
        <taxon>Acidimicrobiaceae</taxon>
        <taxon>Ferrimicrobium</taxon>
    </lineage>
</organism>
<dbReference type="GO" id="GO:0005886">
    <property type="term" value="C:plasma membrane"/>
    <property type="evidence" value="ECO:0007669"/>
    <property type="project" value="UniProtKB-SubCell"/>
</dbReference>
<dbReference type="RefSeq" id="WP_035392139.1">
    <property type="nucleotide sequence ID" value="NZ_JQKF01000074.1"/>
</dbReference>
<dbReference type="Pfam" id="PF00535">
    <property type="entry name" value="Glycos_transf_2"/>
    <property type="match status" value="1"/>
</dbReference>
<dbReference type="SUPFAM" id="SSF53448">
    <property type="entry name" value="Nucleotide-diphospho-sugar transferases"/>
    <property type="match status" value="1"/>
</dbReference>
<keyword evidence="2" id="KW-1003">Cell membrane</keyword>
<keyword evidence="10" id="KW-1133">Transmembrane helix</keyword>
<feature type="transmembrane region" description="Helical" evidence="10">
    <location>
        <begin position="20"/>
        <end position="40"/>
    </location>
</feature>
<evidence type="ECO:0000256" key="3">
    <source>
        <dbReference type="ARBA" id="ARBA00022676"/>
    </source>
</evidence>
<evidence type="ECO:0000256" key="6">
    <source>
        <dbReference type="ARBA" id="ARBA00037281"/>
    </source>
</evidence>
<dbReference type="GO" id="GO:0016757">
    <property type="term" value="F:glycosyltransferase activity"/>
    <property type="evidence" value="ECO:0007669"/>
    <property type="project" value="UniProtKB-KW"/>
</dbReference>
<feature type="transmembrane region" description="Helical" evidence="10">
    <location>
        <begin position="288"/>
        <end position="313"/>
    </location>
</feature>
<evidence type="ECO:0000259" key="11">
    <source>
        <dbReference type="Pfam" id="PF00535"/>
    </source>
</evidence>
<dbReference type="InterPro" id="IPR001173">
    <property type="entry name" value="Glyco_trans_2-like"/>
</dbReference>
<evidence type="ECO:0000256" key="4">
    <source>
        <dbReference type="ARBA" id="ARBA00022679"/>
    </source>
</evidence>
<dbReference type="InterPro" id="IPR029044">
    <property type="entry name" value="Nucleotide-diphossugar_trans"/>
</dbReference>
<dbReference type="AlphaFoldDB" id="A0A0D8FRJ3"/>
<evidence type="ECO:0000256" key="2">
    <source>
        <dbReference type="ARBA" id="ARBA00022475"/>
    </source>
</evidence>
<sequence>MIRWDRFVDCERLSIGSNLFANIAVTWPLFIVVGEVYFAWRLFSARFRLVTADDCDPLAGVEVVIPAHNEALLLPRLLSALAHQQGVDFEVTVIDDRSTDATGQIALSHGARVLRLDRRRGNNPKAGALSAWSPRPGVETVVFMDADVDLVAEDALAKLVGLARSHPDDLVSVQPFHRMFRWYEQFAFYPNLVSLIASGAFSALGPGSSRATFGPVLCCQVVRYQEVGGHVAILESVLDDQALGERFWRWGGRTILLAGRGWIEFRMYPAGFASLFEGFRKNVARGALMVRGAGAGVAILMVAAQLSALVVIATSASKVLLLAVAVLAVTCASNTLVARRIGTFWWSSVVLQLLYLPVFVWIVATSGFDLVRGQTKWRGQSMRTRR</sequence>
<comment type="pathway">
    <text evidence="7">Carotenoid biosynthesis; staphyloxanthin biosynthesis; staphyloxanthin from farnesyl diphosphate: step 4/5.</text>
</comment>
<comment type="function">
    <text evidence="6">Catalyzes the glycosylation of 4,4'-diaponeurosporenoate, i.e. the esterification of glucose at the C1'' position with the carboxyl group of 4,4'-diaponeurosporenic acid, to form glycosyl-4,4'-diaponeurosporenoate. This is a step in the biosynthesis of staphyloxanthin, an orange pigment present in most staphylococci strains.</text>
</comment>
<feature type="domain" description="Glycosyltransferase 2-like" evidence="11">
    <location>
        <begin position="63"/>
        <end position="178"/>
    </location>
</feature>
<evidence type="ECO:0000256" key="7">
    <source>
        <dbReference type="ARBA" id="ARBA00037904"/>
    </source>
</evidence>
<accession>A0A0D8FRJ3</accession>
<evidence type="ECO:0000313" key="13">
    <source>
        <dbReference type="Proteomes" id="UP000032336"/>
    </source>
</evidence>
<dbReference type="PANTHER" id="PTHR43646:SF2">
    <property type="entry name" value="GLYCOSYLTRANSFERASE 2-LIKE DOMAIN-CONTAINING PROTEIN"/>
    <property type="match status" value="1"/>
</dbReference>
<evidence type="ECO:0000256" key="8">
    <source>
        <dbReference type="ARBA" id="ARBA00038120"/>
    </source>
</evidence>
<evidence type="ECO:0000256" key="10">
    <source>
        <dbReference type="SAM" id="Phobius"/>
    </source>
</evidence>
<evidence type="ECO:0000313" key="12">
    <source>
        <dbReference type="EMBL" id="KJE75903.1"/>
    </source>
</evidence>
<dbReference type="Gene3D" id="3.90.550.10">
    <property type="entry name" value="Spore Coat Polysaccharide Biosynthesis Protein SpsA, Chain A"/>
    <property type="match status" value="1"/>
</dbReference>
<feature type="transmembrane region" description="Helical" evidence="10">
    <location>
        <begin position="344"/>
        <end position="364"/>
    </location>
</feature>
<evidence type="ECO:0000256" key="9">
    <source>
        <dbReference type="ARBA" id="ARBA00040345"/>
    </source>
</evidence>
<keyword evidence="5 10" id="KW-0472">Membrane</keyword>
<keyword evidence="13" id="KW-1185">Reference proteome</keyword>
<dbReference type="Proteomes" id="UP000032336">
    <property type="component" value="Unassembled WGS sequence"/>
</dbReference>
<keyword evidence="4 12" id="KW-0808">Transferase</keyword>
<keyword evidence="10" id="KW-0812">Transmembrane</keyword>
<name>A0A0D8FRJ3_9ACTN</name>
<comment type="similarity">
    <text evidence="8">Belongs to the glycosyltransferase 2 family. CrtQ subfamily.</text>
</comment>
<proteinExistence type="inferred from homology"/>
<evidence type="ECO:0000256" key="1">
    <source>
        <dbReference type="ARBA" id="ARBA00004236"/>
    </source>
</evidence>
<dbReference type="EMBL" id="JXUW01000026">
    <property type="protein sequence ID" value="KJE75903.1"/>
    <property type="molecule type" value="Genomic_DNA"/>
</dbReference>
<reference evidence="12 13" key="1">
    <citation type="submission" date="2015-01" db="EMBL/GenBank/DDBJ databases">
        <title>Draft genome of the acidophilic iron oxidizer Ferrimicrobium acidiphilum strain T23.</title>
        <authorList>
            <person name="Poehlein A."/>
            <person name="Eisen S."/>
            <person name="Schloemann M."/>
            <person name="Johnson B.D."/>
            <person name="Daniel R."/>
            <person name="Muehling M."/>
        </authorList>
    </citation>
    <scope>NUCLEOTIDE SEQUENCE [LARGE SCALE GENOMIC DNA]</scope>
    <source>
        <strain evidence="12 13">T23</strain>
    </source>
</reference>
<comment type="subcellular location">
    <subcellularLocation>
        <location evidence="1">Cell membrane</location>
    </subcellularLocation>
</comment>
<feature type="transmembrane region" description="Helical" evidence="10">
    <location>
        <begin position="319"/>
        <end position="337"/>
    </location>
</feature>
<dbReference type="eggNOG" id="COG1215">
    <property type="taxonomic scope" value="Bacteria"/>
</dbReference>
<gene>
    <name evidence="12" type="primary">crtQ</name>
    <name evidence="12" type="ORF">FEAC_23850</name>
</gene>